<accession>A0A0G1J7W1</accession>
<evidence type="ECO:0000313" key="1">
    <source>
        <dbReference type="EMBL" id="KKT67380.1"/>
    </source>
</evidence>
<dbReference type="InterPro" id="IPR010662">
    <property type="entry name" value="RBBP9/YdeN"/>
</dbReference>
<gene>
    <name evidence="1" type="ORF">UW61_C0010G0009</name>
</gene>
<dbReference type="GO" id="GO:0016787">
    <property type="term" value="F:hydrolase activity"/>
    <property type="evidence" value="ECO:0007669"/>
    <property type="project" value="InterPro"/>
</dbReference>
<sequence length="189" mass="21447">MAKRVFVIHGWEGYPEEGWRPWLRKELEGKGFEVIIPAMPDTATPTFAKWVPYLAQTVGAADENTYFVCHSLGCITTLRYLETLKENQKIGGVVFVAGFGRDLEYEGYKGELTTFFATPVDWNKIKNACKKFVVIHSDDDQWVPVRFGEELAKNLESPFILEHGMKHFSGSDGITKAPVILENFLKIVK</sequence>
<dbReference type="PANTHER" id="PTHR15394:SF3">
    <property type="entry name" value="SERINE HYDROLASE RBBP9"/>
    <property type="match status" value="1"/>
</dbReference>
<proteinExistence type="predicted"/>
<reference evidence="1 2" key="1">
    <citation type="journal article" date="2015" name="Nature">
        <title>rRNA introns, odd ribosomes, and small enigmatic genomes across a large radiation of phyla.</title>
        <authorList>
            <person name="Brown C.T."/>
            <person name="Hug L.A."/>
            <person name="Thomas B.C."/>
            <person name="Sharon I."/>
            <person name="Castelle C.J."/>
            <person name="Singh A."/>
            <person name="Wilkins M.J."/>
            <person name="Williams K.H."/>
            <person name="Banfield J.F."/>
        </authorList>
    </citation>
    <scope>NUCLEOTIDE SEQUENCE [LARGE SCALE GENOMIC DNA]</scope>
</reference>
<dbReference type="EMBL" id="LCIZ01000010">
    <property type="protein sequence ID" value="KKT67380.1"/>
    <property type="molecule type" value="Genomic_DNA"/>
</dbReference>
<comment type="caution">
    <text evidence="1">The sequence shown here is derived from an EMBL/GenBank/DDBJ whole genome shotgun (WGS) entry which is preliminary data.</text>
</comment>
<dbReference type="SUPFAM" id="SSF53474">
    <property type="entry name" value="alpha/beta-Hydrolases"/>
    <property type="match status" value="1"/>
</dbReference>
<dbReference type="PANTHER" id="PTHR15394">
    <property type="entry name" value="SERINE HYDROLASE RBBP9"/>
    <property type="match status" value="1"/>
</dbReference>
<organism evidence="1 2">
    <name type="scientific">Candidatus Curtissbacteria bacterium GW2011_GWC1_44_33</name>
    <dbReference type="NCBI Taxonomy" id="1618413"/>
    <lineage>
        <taxon>Bacteria</taxon>
        <taxon>Candidatus Curtissiibacteriota</taxon>
    </lineage>
</organism>
<evidence type="ECO:0000313" key="2">
    <source>
        <dbReference type="Proteomes" id="UP000033901"/>
    </source>
</evidence>
<name>A0A0G1J7W1_9BACT</name>
<evidence type="ECO:0008006" key="3">
    <source>
        <dbReference type="Google" id="ProtNLM"/>
    </source>
</evidence>
<dbReference type="Pfam" id="PF06821">
    <property type="entry name" value="Ser_hydrolase"/>
    <property type="match status" value="1"/>
</dbReference>
<dbReference type="AlphaFoldDB" id="A0A0G1J7W1"/>
<dbReference type="Gene3D" id="3.40.50.1820">
    <property type="entry name" value="alpha/beta hydrolase"/>
    <property type="match status" value="1"/>
</dbReference>
<dbReference type="InterPro" id="IPR029058">
    <property type="entry name" value="AB_hydrolase_fold"/>
</dbReference>
<protein>
    <recommendedName>
        <fullName evidence="3">Serine hydrolase family protein</fullName>
    </recommendedName>
</protein>
<dbReference type="Proteomes" id="UP000033901">
    <property type="component" value="Unassembled WGS sequence"/>
</dbReference>